<dbReference type="InterPro" id="IPR001267">
    <property type="entry name" value="Thymidine_kinase"/>
</dbReference>
<dbReference type="GO" id="GO:0004797">
    <property type="term" value="F:thymidine kinase activity"/>
    <property type="evidence" value="ECO:0007669"/>
    <property type="project" value="UniProtKB-UniRule"/>
</dbReference>
<organism evidence="11 12">
    <name type="scientific">Cohaesibacter marisflavi</name>
    <dbReference type="NCBI Taxonomy" id="655353"/>
    <lineage>
        <taxon>Bacteria</taxon>
        <taxon>Pseudomonadati</taxon>
        <taxon>Pseudomonadota</taxon>
        <taxon>Alphaproteobacteria</taxon>
        <taxon>Hyphomicrobiales</taxon>
        <taxon>Cohaesibacteraceae</taxon>
    </lineage>
</organism>
<dbReference type="GO" id="GO:0005524">
    <property type="term" value="F:ATP binding"/>
    <property type="evidence" value="ECO:0007669"/>
    <property type="project" value="UniProtKB-UniRule"/>
</dbReference>
<dbReference type="Gene3D" id="3.40.50.300">
    <property type="entry name" value="P-loop containing nucleotide triphosphate hydrolases"/>
    <property type="match status" value="1"/>
</dbReference>
<proteinExistence type="inferred from homology"/>
<evidence type="ECO:0000256" key="7">
    <source>
        <dbReference type="ARBA" id="ARBA00022840"/>
    </source>
</evidence>
<dbReference type="GO" id="GO:0046104">
    <property type="term" value="P:thymidine metabolic process"/>
    <property type="evidence" value="ECO:0007669"/>
    <property type="project" value="TreeGrafter"/>
</dbReference>
<dbReference type="SUPFAM" id="SSF52540">
    <property type="entry name" value="P-loop containing nucleoside triphosphate hydrolases"/>
    <property type="match status" value="1"/>
</dbReference>
<dbReference type="EMBL" id="FOVR01000002">
    <property type="protein sequence ID" value="SFN95404.1"/>
    <property type="molecule type" value="Genomic_DNA"/>
</dbReference>
<evidence type="ECO:0000256" key="3">
    <source>
        <dbReference type="ARBA" id="ARBA00022634"/>
    </source>
</evidence>
<comment type="similarity">
    <text evidence="1 8 10">Belongs to the thymidine kinase family.</text>
</comment>
<dbReference type="PANTHER" id="PTHR11441">
    <property type="entry name" value="THYMIDINE KINASE"/>
    <property type="match status" value="1"/>
</dbReference>
<evidence type="ECO:0000256" key="1">
    <source>
        <dbReference type="ARBA" id="ARBA00007587"/>
    </source>
</evidence>
<evidence type="ECO:0000256" key="9">
    <source>
        <dbReference type="RuleBase" id="RU000544"/>
    </source>
</evidence>
<feature type="binding site" evidence="8">
    <location>
        <position position="226"/>
    </location>
    <ligand>
        <name>Zn(2+)</name>
        <dbReference type="ChEBI" id="CHEBI:29105"/>
    </ligand>
</feature>
<name>A0A1I5D807_9HYPH</name>
<dbReference type="EC" id="2.7.1.21" evidence="2 8"/>
<keyword evidence="8" id="KW-0862">Zinc</keyword>
<keyword evidence="8" id="KW-0479">Metal-binding</keyword>
<dbReference type="GO" id="GO:0008270">
    <property type="term" value="F:zinc ion binding"/>
    <property type="evidence" value="ECO:0007669"/>
    <property type="project" value="UniProtKB-UniRule"/>
</dbReference>
<dbReference type="GO" id="GO:0005829">
    <property type="term" value="C:cytosol"/>
    <property type="evidence" value="ECO:0007669"/>
    <property type="project" value="TreeGrafter"/>
</dbReference>
<dbReference type="InterPro" id="IPR027417">
    <property type="entry name" value="P-loop_NTPase"/>
</dbReference>
<dbReference type="GO" id="GO:0071897">
    <property type="term" value="P:DNA biosynthetic process"/>
    <property type="evidence" value="ECO:0007669"/>
    <property type="project" value="UniProtKB-KW"/>
</dbReference>
<dbReference type="SUPFAM" id="SSF57716">
    <property type="entry name" value="Glucocorticoid receptor-like (DNA-binding domain)"/>
    <property type="match status" value="1"/>
</dbReference>
<feature type="binding site" evidence="8">
    <location>
        <position position="223"/>
    </location>
    <ligand>
        <name>Zn(2+)</name>
        <dbReference type="ChEBI" id="CHEBI:29105"/>
    </ligand>
</feature>
<evidence type="ECO:0000256" key="6">
    <source>
        <dbReference type="ARBA" id="ARBA00022777"/>
    </source>
</evidence>
<sequence>MPPHPHIALRDEQHPCILAQADLATDNPICLRKDDSRMAKLYFTYSAMNAGKSTLLLQASYNYVERGMRTLLYTAALDNRTKVGEISSRIGLGAEAFVFTLETDLFDHISKQFNVETGEKKPDCIFFDEAQFLSEDQVWQLCRVADSLRIPVMCYGLRTDFQGNLFPGSKCLLAWADELREARTICWCGRKASMVVRIDHDGKIIDEGDQVVIGGEESYVSLCRKHWAEKDLGDADRSDPQGDLPFDA</sequence>
<dbReference type="Pfam" id="PF00265">
    <property type="entry name" value="TK"/>
    <property type="match status" value="1"/>
</dbReference>
<feature type="active site" description="Proton acceptor" evidence="8">
    <location>
        <position position="129"/>
    </location>
</feature>
<reference evidence="11 12" key="1">
    <citation type="submission" date="2016-10" db="EMBL/GenBank/DDBJ databases">
        <authorList>
            <person name="de Groot N.N."/>
        </authorList>
    </citation>
    <scope>NUCLEOTIDE SEQUENCE [LARGE SCALE GENOMIC DNA]</scope>
    <source>
        <strain evidence="11 12">CGMCC 1.9157</strain>
    </source>
</reference>
<feature type="binding site" evidence="8">
    <location>
        <begin position="46"/>
        <end position="53"/>
    </location>
    <ligand>
        <name>ATP</name>
        <dbReference type="ChEBI" id="CHEBI:30616"/>
    </ligand>
</feature>
<keyword evidence="3 8" id="KW-0237">DNA synthesis</keyword>
<dbReference type="AlphaFoldDB" id="A0A1I5D807"/>
<evidence type="ECO:0000256" key="5">
    <source>
        <dbReference type="ARBA" id="ARBA00022741"/>
    </source>
</evidence>
<evidence type="ECO:0000256" key="2">
    <source>
        <dbReference type="ARBA" id="ARBA00012118"/>
    </source>
</evidence>
<dbReference type="Proteomes" id="UP000199236">
    <property type="component" value="Unassembled WGS sequence"/>
</dbReference>
<accession>A0A1I5D807</accession>
<comment type="subunit">
    <text evidence="8">Homotetramer.</text>
</comment>
<evidence type="ECO:0000313" key="12">
    <source>
        <dbReference type="Proteomes" id="UP000199236"/>
    </source>
</evidence>
<dbReference type="STRING" id="655353.SAMN04488056_102511"/>
<dbReference type="PANTHER" id="PTHR11441:SF0">
    <property type="entry name" value="THYMIDINE KINASE, CYTOSOLIC"/>
    <property type="match status" value="1"/>
</dbReference>
<keyword evidence="4 8" id="KW-0808">Transferase</keyword>
<feature type="binding site" evidence="8">
    <location>
        <position position="188"/>
    </location>
    <ligand>
        <name>Zn(2+)</name>
        <dbReference type="ChEBI" id="CHEBI:29105"/>
    </ligand>
</feature>
<feature type="binding site" evidence="8">
    <location>
        <begin position="128"/>
        <end position="131"/>
    </location>
    <ligand>
        <name>ATP</name>
        <dbReference type="ChEBI" id="CHEBI:30616"/>
    </ligand>
</feature>
<keyword evidence="5 8" id="KW-0547">Nucleotide-binding</keyword>
<dbReference type="HAMAP" id="MF_00124">
    <property type="entry name" value="Thymidine_kinase"/>
    <property type="match status" value="1"/>
</dbReference>
<evidence type="ECO:0000256" key="10">
    <source>
        <dbReference type="RuleBase" id="RU004165"/>
    </source>
</evidence>
<keyword evidence="7 8" id="KW-0067">ATP-binding</keyword>
<evidence type="ECO:0000313" key="11">
    <source>
        <dbReference type="EMBL" id="SFN95404.1"/>
    </source>
</evidence>
<dbReference type="Gene3D" id="3.30.60.20">
    <property type="match status" value="1"/>
</dbReference>
<feature type="binding site" evidence="8">
    <location>
        <position position="186"/>
    </location>
    <ligand>
        <name>Zn(2+)</name>
        <dbReference type="ChEBI" id="CHEBI:29105"/>
    </ligand>
</feature>
<protein>
    <recommendedName>
        <fullName evidence="2 8">Thymidine kinase</fullName>
        <ecNumber evidence="2 8">2.7.1.21</ecNumber>
    </recommendedName>
</protein>
<keyword evidence="12" id="KW-1185">Reference proteome</keyword>
<dbReference type="NCBIfam" id="NF003300">
    <property type="entry name" value="PRK04296.1-5"/>
    <property type="match status" value="1"/>
</dbReference>
<comment type="catalytic activity">
    <reaction evidence="8 9">
        <text>thymidine + ATP = dTMP + ADP + H(+)</text>
        <dbReference type="Rhea" id="RHEA:19129"/>
        <dbReference type="ChEBI" id="CHEBI:15378"/>
        <dbReference type="ChEBI" id="CHEBI:17748"/>
        <dbReference type="ChEBI" id="CHEBI:30616"/>
        <dbReference type="ChEBI" id="CHEBI:63528"/>
        <dbReference type="ChEBI" id="CHEBI:456216"/>
        <dbReference type="EC" id="2.7.1.21"/>
    </reaction>
</comment>
<dbReference type="InterPro" id="IPR020633">
    <property type="entry name" value="Thymidine_kinase_CS"/>
</dbReference>
<dbReference type="PROSITE" id="PS00603">
    <property type="entry name" value="TK_CELLULAR_TYPE"/>
    <property type="match status" value="1"/>
</dbReference>
<keyword evidence="6 8" id="KW-0418">Kinase</keyword>
<comment type="subcellular location">
    <subcellularLocation>
        <location evidence="8">Cytoplasm</location>
    </subcellularLocation>
</comment>
<evidence type="ECO:0000256" key="4">
    <source>
        <dbReference type="ARBA" id="ARBA00022679"/>
    </source>
</evidence>
<gene>
    <name evidence="8" type="primary">tdk</name>
    <name evidence="11" type="ORF">SAMN04488056_102511</name>
</gene>
<evidence type="ECO:0000256" key="8">
    <source>
        <dbReference type="HAMAP-Rule" id="MF_00124"/>
    </source>
</evidence>
<keyword evidence="8" id="KW-0963">Cytoplasm</keyword>